<reference evidence="1 2" key="1">
    <citation type="submission" date="2017-01" db="EMBL/GenBank/DDBJ databases">
        <title>Phylogeographic, genomic and meropenem susceptibility analysis of Burkholderia ubonensis.</title>
        <authorList>
            <person name="Price E.P."/>
            <person name="Sarovich D.S."/>
            <person name="Webb J.R."/>
            <person name="Hall C.M."/>
            <person name="Sahl J.W."/>
            <person name="Kaestli M."/>
            <person name="Mayo M."/>
            <person name="Harrington G."/>
            <person name="Baker A.L."/>
            <person name="Sidak-Loftis L.C."/>
            <person name="Lummis M."/>
            <person name="Schupp J.M."/>
            <person name="Gillece J.D."/>
            <person name="Tuanyok A."/>
            <person name="Warner J."/>
            <person name="Busch J.D."/>
            <person name="Keim P."/>
            <person name="Currie B.J."/>
            <person name="Wagner D.M."/>
        </authorList>
    </citation>
    <scope>NUCLEOTIDE SEQUENCE [LARGE SCALE GENOMIC DNA]</scope>
    <source>
        <strain evidence="1 2">A21</strain>
    </source>
</reference>
<organism evidence="1 2">
    <name type="scientific">Burkholderia ubonensis</name>
    <dbReference type="NCBI Taxonomy" id="101571"/>
    <lineage>
        <taxon>Bacteria</taxon>
        <taxon>Pseudomonadati</taxon>
        <taxon>Pseudomonadota</taxon>
        <taxon>Betaproteobacteria</taxon>
        <taxon>Burkholderiales</taxon>
        <taxon>Burkholderiaceae</taxon>
        <taxon>Burkholderia</taxon>
        <taxon>Burkholderia cepacia complex</taxon>
    </lineage>
</organism>
<comment type="caution">
    <text evidence="1">The sequence shown here is derived from an EMBL/GenBank/DDBJ whole genome shotgun (WGS) entry which is preliminary data.</text>
</comment>
<evidence type="ECO:0000313" key="1">
    <source>
        <dbReference type="EMBL" id="OMG72273.1"/>
    </source>
</evidence>
<proteinExistence type="predicted"/>
<dbReference type="Proteomes" id="UP000187194">
    <property type="component" value="Unassembled WGS sequence"/>
</dbReference>
<protein>
    <submittedName>
        <fullName evidence="1">Uncharacterized protein</fullName>
    </submittedName>
</protein>
<dbReference type="AlphaFoldDB" id="A0A1R1JAF2"/>
<gene>
    <name evidence="1" type="ORF">BW685_17225</name>
</gene>
<name>A0A1R1JAF2_9BURK</name>
<dbReference type="EMBL" id="MTJZ01000019">
    <property type="protein sequence ID" value="OMG72273.1"/>
    <property type="molecule type" value="Genomic_DNA"/>
</dbReference>
<sequence>MVANIVDDQIAHCPFKFEDLNPLSDFYVFGKLCPTRECNVSLQGLSRVVQVVVYVGMMSTE</sequence>
<accession>A0A1R1JAF2</accession>
<evidence type="ECO:0000313" key="2">
    <source>
        <dbReference type="Proteomes" id="UP000187194"/>
    </source>
</evidence>